<dbReference type="PANTHER" id="PTHR43617">
    <property type="entry name" value="L-AMINO ACID N-ACETYLTRANSFERASE"/>
    <property type="match status" value="1"/>
</dbReference>
<evidence type="ECO:0000313" key="3">
    <source>
        <dbReference type="Proteomes" id="UP000031972"/>
    </source>
</evidence>
<dbReference type="Pfam" id="PF00583">
    <property type="entry name" value="Acetyltransf_1"/>
    <property type="match status" value="1"/>
</dbReference>
<proteinExistence type="predicted"/>
<dbReference type="GO" id="GO:0016747">
    <property type="term" value="F:acyltransferase activity, transferring groups other than amino-acyl groups"/>
    <property type="evidence" value="ECO:0007669"/>
    <property type="project" value="InterPro"/>
</dbReference>
<sequence>MLTAFIDMFLSKRGETMFTIRNMKNEELPFLREMLYESIHIPQDKPPIDSLLERKELKKYIEDWGRQGDAVLFAADEKNTPAGAIWCRLFSKNDPGYGFVDDNIPEIGMALKKEARGKGAGGRLLDEMIILAKRQGYSALSLSVDPENIPAVRLYEKAGFIKTETCGTSITMVCRLQKQ</sequence>
<gene>
    <name evidence="2" type="ORF">KR50_11370</name>
</gene>
<dbReference type="InterPro" id="IPR016181">
    <property type="entry name" value="Acyl_CoA_acyltransferase"/>
</dbReference>
<dbReference type="SUPFAM" id="SSF55729">
    <property type="entry name" value="Acyl-CoA N-acyltransferases (Nat)"/>
    <property type="match status" value="1"/>
</dbReference>
<reference evidence="2 3" key="1">
    <citation type="submission" date="2015-01" db="EMBL/GenBank/DDBJ databases">
        <title>Jeotgalibacillus campisalis genome sequencing.</title>
        <authorList>
            <person name="Goh K.M."/>
            <person name="Chan K.-G."/>
            <person name="Yaakop A.S."/>
            <person name="Ee R."/>
            <person name="Gan H.M."/>
            <person name="Chan C.S."/>
        </authorList>
    </citation>
    <scope>NUCLEOTIDE SEQUENCE [LARGE SCALE GENOMIC DNA]</scope>
    <source>
        <strain evidence="2 3">SF-57</strain>
    </source>
</reference>
<dbReference type="Gene3D" id="3.40.630.30">
    <property type="match status" value="1"/>
</dbReference>
<dbReference type="PROSITE" id="PS51186">
    <property type="entry name" value="GNAT"/>
    <property type="match status" value="1"/>
</dbReference>
<feature type="domain" description="N-acetyltransferase" evidence="1">
    <location>
        <begin position="18"/>
        <end position="177"/>
    </location>
</feature>
<dbReference type="Proteomes" id="UP000031972">
    <property type="component" value="Unassembled WGS sequence"/>
</dbReference>
<comment type="caution">
    <text evidence="2">The sequence shown here is derived from an EMBL/GenBank/DDBJ whole genome shotgun (WGS) entry which is preliminary data.</text>
</comment>
<dbReference type="InterPro" id="IPR000182">
    <property type="entry name" value="GNAT_dom"/>
</dbReference>
<dbReference type="InterPro" id="IPR050276">
    <property type="entry name" value="MshD_Acetyltransferase"/>
</dbReference>
<dbReference type="AlphaFoldDB" id="A0A0C2VJQ0"/>
<dbReference type="CDD" id="cd04301">
    <property type="entry name" value="NAT_SF"/>
    <property type="match status" value="1"/>
</dbReference>
<accession>A0A0C2VJQ0</accession>
<evidence type="ECO:0000313" key="2">
    <source>
        <dbReference type="EMBL" id="KIL49102.1"/>
    </source>
</evidence>
<dbReference type="PATRIC" id="fig|220754.4.peg.1158"/>
<protein>
    <recommendedName>
        <fullName evidence="1">N-acetyltransferase domain-containing protein</fullName>
    </recommendedName>
</protein>
<organism evidence="2 3">
    <name type="scientific">Jeotgalibacillus campisalis</name>
    <dbReference type="NCBI Taxonomy" id="220754"/>
    <lineage>
        <taxon>Bacteria</taxon>
        <taxon>Bacillati</taxon>
        <taxon>Bacillota</taxon>
        <taxon>Bacilli</taxon>
        <taxon>Bacillales</taxon>
        <taxon>Caryophanaceae</taxon>
        <taxon>Jeotgalibacillus</taxon>
    </lineage>
</organism>
<evidence type="ECO:0000259" key="1">
    <source>
        <dbReference type="PROSITE" id="PS51186"/>
    </source>
</evidence>
<name>A0A0C2VJQ0_9BACL</name>
<keyword evidence="3" id="KW-1185">Reference proteome</keyword>
<dbReference type="EMBL" id="JXRR01000010">
    <property type="protein sequence ID" value="KIL49102.1"/>
    <property type="molecule type" value="Genomic_DNA"/>
</dbReference>